<dbReference type="EMBL" id="JASNQZ010000017">
    <property type="protein sequence ID" value="KAL0945666.1"/>
    <property type="molecule type" value="Genomic_DNA"/>
</dbReference>
<gene>
    <name evidence="1" type="ORF">HGRIS_014818</name>
</gene>
<dbReference type="PANTHER" id="PTHR46177">
    <property type="entry name" value="INTEGRASE CATALYTIC DOMAIN-CONTAINING PROTEIN"/>
    <property type="match status" value="1"/>
</dbReference>
<accession>A0ABR3IQT6</accession>
<reference evidence="2" key="1">
    <citation type="submission" date="2024-06" db="EMBL/GenBank/DDBJ databases">
        <title>Multi-omics analyses provide insights into the biosynthesis of the anticancer antibiotic pleurotin in Hohenbuehelia grisea.</title>
        <authorList>
            <person name="Weaver J.A."/>
            <person name="Alberti F."/>
        </authorList>
    </citation>
    <scope>NUCLEOTIDE SEQUENCE [LARGE SCALE GENOMIC DNA]</scope>
    <source>
        <strain evidence="2">T-177</strain>
    </source>
</reference>
<sequence length="188" mass="21207">MHDEYPLSFDQRFPGRTKPTIPRGTLTVLGPFHEVSADGHEKISAKALQMGDVGISIYGYKDKWTSTGLGVYVVPNCRLAGAIGHLHLDFLEKIGGFPIQLTVDKGSETGWMYAIQCALRETLAPEIDPNIYPPFVTVKSVHNTVIEGFWRWLRDKTGITLKEYLMQGQKERWFSPTAELHRYSAIVK</sequence>
<dbReference type="Proteomes" id="UP001556367">
    <property type="component" value="Unassembled WGS sequence"/>
</dbReference>
<organism evidence="1 2">
    <name type="scientific">Hohenbuehelia grisea</name>
    <dbReference type="NCBI Taxonomy" id="104357"/>
    <lineage>
        <taxon>Eukaryota</taxon>
        <taxon>Fungi</taxon>
        <taxon>Dikarya</taxon>
        <taxon>Basidiomycota</taxon>
        <taxon>Agaricomycotina</taxon>
        <taxon>Agaricomycetes</taxon>
        <taxon>Agaricomycetidae</taxon>
        <taxon>Agaricales</taxon>
        <taxon>Pleurotineae</taxon>
        <taxon>Pleurotaceae</taxon>
        <taxon>Hohenbuehelia</taxon>
    </lineage>
</organism>
<proteinExistence type="predicted"/>
<comment type="caution">
    <text evidence="1">The sequence shown here is derived from an EMBL/GenBank/DDBJ whole genome shotgun (WGS) entry which is preliminary data.</text>
</comment>
<keyword evidence="2" id="KW-1185">Reference proteome</keyword>
<evidence type="ECO:0000313" key="1">
    <source>
        <dbReference type="EMBL" id="KAL0945666.1"/>
    </source>
</evidence>
<evidence type="ECO:0008006" key="3">
    <source>
        <dbReference type="Google" id="ProtNLM"/>
    </source>
</evidence>
<protein>
    <recommendedName>
        <fullName evidence="3">Transposase</fullName>
    </recommendedName>
</protein>
<dbReference type="PANTHER" id="PTHR46177:SF1">
    <property type="entry name" value="INTEGRASE CATALYTIC DOMAIN-CONTAINING PROTEIN"/>
    <property type="match status" value="1"/>
</dbReference>
<name>A0ABR3IQT6_9AGAR</name>
<evidence type="ECO:0000313" key="2">
    <source>
        <dbReference type="Proteomes" id="UP001556367"/>
    </source>
</evidence>